<dbReference type="Proteomes" id="UP000270112">
    <property type="component" value="Unassembled WGS sequence"/>
</dbReference>
<dbReference type="EMBL" id="PPTT01000012">
    <property type="protein sequence ID" value="RDB68993.1"/>
    <property type="molecule type" value="Genomic_DNA"/>
</dbReference>
<protein>
    <recommendedName>
        <fullName evidence="6">DUF5105 domain-containing protein</fullName>
    </recommendedName>
</protein>
<reference evidence="5" key="2">
    <citation type="submission" date="2018-05" db="EMBL/GenBank/DDBJ databases">
        <title>Genome Sequencing of selected type strains of the family Eggerthellaceae.</title>
        <authorList>
            <person name="Danylec N."/>
            <person name="Stoll D.A."/>
            <person name="Doetsch A."/>
            <person name="Huch M."/>
        </authorList>
    </citation>
    <scope>NUCLEOTIDE SEQUENCE [LARGE SCALE GENOMIC DNA]</scope>
    <source>
        <strain evidence="5">DSM 16107</strain>
    </source>
</reference>
<organism evidence="3 5">
    <name type="scientific">Eggerthella sinensis</name>
    <dbReference type="NCBI Taxonomy" id="242230"/>
    <lineage>
        <taxon>Bacteria</taxon>
        <taxon>Bacillati</taxon>
        <taxon>Actinomycetota</taxon>
        <taxon>Coriobacteriia</taxon>
        <taxon>Eggerthellales</taxon>
        <taxon>Eggerthellaceae</taxon>
        <taxon>Eggerthella</taxon>
    </lineage>
</organism>
<feature type="chain" id="PRO_5030078590" description="DUF5105 domain-containing protein" evidence="1">
    <location>
        <begin position="24"/>
        <end position="188"/>
    </location>
</feature>
<dbReference type="OrthoDB" id="3182075at2"/>
<dbReference type="EMBL" id="QICC01000060">
    <property type="protein sequence ID" value="RNM40873.1"/>
    <property type="molecule type" value="Genomic_DNA"/>
</dbReference>
<keyword evidence="1" id="KW-0732">Signal</keyword>
<proteinExistence type="predicted"/>
<accession>A0A3N0IV74</accession>
<keyword evidence="4" id="KW-1185">Reference proteome</keyword>
<dbReference type="AlphaFoldDB" id="A0A3N0IV74"/>
<evidence type="ECO:0000313" key="3">
    <source>
        <dbReference type="EMBL" id="RNM40873.1"/>
    </source>
</evidence>
<evidence type="ECO:0008006" key="6">
    <source>
        <dbReference type="Google" id="ProtNLM"/>
    </source>
</evidence>
<evidence type="ECO:0000256" key="1">
    <source>
        <dbReference type="SAM" id="SignalP"/>
    </source>
</evidence>
<sequence length="188" mass="19604">MKSIKAVVTACLAAAMLCTGVVALTGCGPSAEEVVRQGVSDELERLKTHDATLLEELAADSGADQLAVYGIDAQEFIAAYLDGFDYRIDDVKVDGDDATATVVLTCKKFDAFSQALTEASTALAADEETAGLSEDEINAKIGSTVLEVLASVEPTESKPVDLPFHRADNVWSPTSGAEKALSTALFAG</sequence>
<dbReference type="Proteomes" id="UP000253817">
    <property type="component" value="Unassembled WGS sequence"/>
</dbReference>
<name>A0A3N0IV74_9ACTN</name>
<evidence type="ECO:0000313" key="2">
    <source>
        <dbReference type="EMBL" id="RDB68993.1"/>
    </source>
</evidence>
<reference evidence="2 4" key="1">
    <citation type="journal article" date="2018" name="Elife">
        <title>Discovery and characterization of a prevalent human gut bacterial enzyme sufficient for the inactivation of a family of plant toxins.</title>
        <authorList>
            <person name="Koppel N."/>
            <person name="Bisanz J.E."/>
            <person name="Pandelia M.E."/>
            <person name="Turnbaugh P.J."/>
            <person name="Balskus E.P."/>
        </authorList>
    </citation>
    <scope>NUCLEOTIDE SEQUENCE [LARGE SCALE GENOMIC DNA]</scope>
    <source>
        <strain evidence="2 4">DSM 16107</strain>
    </source>
</reference>
<reference evidence="3" key="3">
    <citation type="journal article" date="2019" name="Microbiol. Resour. Announc.">
        <title>Draft Genome Sequences of Type Strains of Gordonibacter faecihominis, Paraeggerthella hongkongensis, Parvibacter caecicola,Slackia equolifaciens, Slackia faecicanis, and Slackia isoflavoniconvertens.</title>
        <authorList>
            <person name="Danylec N."/>
            <person name="Stoll D.A."/>
            <person name="Dotsch A."/>
            <person name="Huch M."/>
        </authorList>
    </citation>
    <scope>NUCLEOTIDE SEQUENCE</scope>
    <source>
        <strain evidence="3">DSM 16107</strain>
    </source>
</reference>
<dbReference type="PROSITE" id="PS51257">
    <property type="entry name" value="PROKAR_LIPOPROTEIN"/>
    <property type="match status" value="1"/>
</dbReference>
<evidence type="ECO:0000313" key="5">
    <source>
        <dbReference type="Proteomes" id="UP000270112"/>
    </source>
</evidence>
<dbReference type="RefSeq" id="WP_114546302.1">
    <property type="nucleotide sequence ID" value="NZ_PPTT01000012.1"/>
</dbReference>
<comment type="caution">
    <text evidence="3">The sequence shown here is derived from an EMBL/GenBank/DDBJ whole genome shotgun (WGS) entry which is preliminary data.</text>
</comment>
<gene>
    <name evidence="2" type="ORF">C1876_08110</name>
    <name evidence="3" type="ORF">DMP09_12425</name>
</gene>
<evidence type="ECO:0000313" key="4">
    <source>
        <dbReference type="Proteomes" id="UP000253817"/>
    </source>
</evidence>
<feature type="signal peptide" evidence="1">
    <location>
        <begin position="1"/>
        <end position="23"/>
    </location>
</feature>